<gene>
    <name evidence="3" type="ORF">PIL02S_01876</name>
</gene>
<dbReference type="Gene3D" id="2.10.260.10">
    <property type="match status" value="1"/>
</dbReference>
<dbReference type="Proteomes" id="UP000247459">
    <property type="component" value="Unassembled WGS sequence"/>
</dbReference>
<evidence type="ECO:0000313" key="3">
    <source>
        <dbReference type="EMBL" id="PYY29676.1"/>
    </source>
</evidence>
<reference evidence="3 4" key="1">
    <citation type="submission" date="2018-01" db="EMBL/GenBank/DDBJ databases">
        <title>Genome sequence of the PGP bacterium Paenibacillus illinoisensis E3.</title>
        <authorList>
            <person name="Rolli E."/>
            <person name="Marasco R."/>
            <person name="Bessem C."/>
            <person name="Michoud G."/>
            <person name="Gaiarsa S."/>
            <person name="Borin S."/>
            <person name="Daffonchio D."/>
        </authorList>
    </citation>
    <scope>NUCLEOTIDE SEQUENCE [LARGE SCALE GENOMIC DNA]</scope>
    <source>
        <strain evidence="3 4">E3</strain>
    </source>
</reference>
<keyword evidence="1" id="KW-0238">DNA-binding</keyword>
<proteinExistence type="predicted"/>
<evidence type="ECO:0000256" key="1">
    <source>
        <dbReference type="PROSITE-ProRule" id="PRU01076"/>
    </source>
</evidence>
<dbReference type="SUPFAM" id="SSF89447">
    <property type="entry name" value="AbrB/MazE/MraZ-like"/>
    <property type="match status" value="1"/>
</dbReference>
<dbReference type="InterPro" id="IPR052731">
    <property type="entry name" value="B_subtilis_Trans_State_Reg"/>
</dbReference>
<dbReference type="GO" id="GO:0003677">
    <property type="term" value="F:DNA binding"/>
    <property type="evidence" value="ECO:0007669"/>
    <property type="project" value="UniProtKB-UniRule"/>
</dbReference>
<dbReference type="PROSITE" id="PS51740">
    <property type="entry name" value="SPOVT_ABRB"/>
    <property type="match status" value="1"/>
</dbReference>
<dbReference type="OrthoDB" id="2324168at2"/>
<feature type="domain" description="SpoVT-AbrB" evidence="2">
    <location>
        <begin position="8"/>
        <end position="53"/>
    </location>
</feature>
<dbReference type="InterPro" id="IPR007159">
    <property type="entry name" value="SpoVT-AbrB_dom"/>
</dbReference>
<protein>
    <submittedName>
        <fullName evidence="3">Regulator</fullName>
    </submittedName>
</protein>
<dbReference type="PANTHER" id="PTHR36432">
    <property type="match status" value="1"/>
</dbReference>
<name>A0A2W0CAR9_9BACL</name>
<dbReference type="EMBL" id="PRLG01000015">
    <property type="protein sequence ID" value="PYY29676.1"/>
    <property type="molecule type" value="Genomic_DNA"/>
</dbReference>
<organism evidence="3 4">
    <name type="scientific">Paenibacillus illinoisensis</name>
    <dbReference type="NCBI Taxonomy" id="59845"/>
    <lineage>
        <taxon>Bacteria</taxon>
        <taxon>Bacillati</taxon>
        <taxon>Bacillota</taxon>
        <taxon>Bacilli</taxon>
        <taxon>Bacillales</taxon>
        <taxon>Paenibacillaceae</taxon>
        <taxon>Paenibacillus</taxon>
    </lineage>
</organism>
<comment type="caution">
    <text evidence="3">The sequence shown here is derived from an EMBL/GenBank/DDBJ whole genome shotgun (WGS) entry which is preliminary data.</text>
</comment>
<sequence length="93" mass="10796">MKKGKDTGMVRNIDALGRIVLPIELKRNLGIEHGDPIEYFYDDPRIILRKYRTCECLFCSSTERLTYFKDYFICSSCINEASGSIESKVDEEF</sequence>
<evidence type="ECO:0000259" key="2">
    <source>
        <dbReference type="PROSITE" id="PS51740"/>
    </source>
</evidence>
<dbReference type="InterPro" id="IPR037914">
    <property type="entry name" value="SpoVT-AbrB_sf"/>
</dbReference>
<accession>A0A2W0CAR9</accession>
<dbReference type="Pfam" id="PF04014">
    <property type="entry name" value="MazE_antitoxin"/>
    <property type="match status" value="1"/>
</dbReference>
<dbReference type="AlphaFoldDB" id="A0A2W0CAR9"/>
<evidence type="ECO:0000313" key="4">
    <source>
        <dbReference type="Proteomes" id="UP000247459"/>
    </source>
</evidence>
<dbReference type="PANTHER" id="PTHR36432:SF4">
    <property type="entry name" value="TRANSITION STATE REGULATOR ABH-RELATED"/>
    <property type="match status" value="1"/>
</dbReference>
<dbReference type="RefSeq" id="WP_146239801.1">
    <property type="nucleotide sequence ID" value="NZ_PRLG01000015.1"/>
</dbReference>